<protein>
    <recommendedName>
        <fullName evidence="2 4">Argininosuccinate lyase</fullName>
        <ecNumber evidence="2 4">4.3.2.1</ecNumber>
    </recommendedName>
</protein>
<evidence type="ECO:0000256" key="4">
    <source>
        <dbReference type="NCBIfam" id="TIGR00838"/>
    </source>
</evidence>
<dbReference type="SMART" id="SM00470">
    <property type="entry name" value="ParB"/>
    <property type="match status" value="1"/>
</dbReference>
<dbReference type="NCBIfam" id="TIGR00838">
    <property type="entry name" value="argH"/>
    <property type="match status" value="1"/>
</dbReference>
<dbReference type="STRING" id="1798396.A2973_00165"/>
<evidence type="ECO:0000259" key="5">
    <source>
        <dbReference type="SMART" id="SM00470"/>
    </source>
</evidence>
<dbReference type="Gene3D" id="1.20.200.10">
    <property type="entry name" value="Fumarase/aspartase (Central domain)"/>
    <property type="match status" value="1"/>
</dbReference>
<dbReference type="GO" id="GO:0005829">
    <property type="term" value="C:cytosol"/>
    <property type="evidence" value="ECO:0007669"/>
    <property type="project" value="TreeGrafter"/>
</dbReference>
<dbReference type="InterPro" id="IPR024083">
    <property type="entry name" value="Fumarase/histidase_N"/>
</dbReference>
<dbReference type="Gene3D" id="3.90.1530.10">
    <property type="entry name" value="Conserved hypothetical protein from pyrococcus furiosus pfu- 392566-001, ParB domain"/>
    <property type="match status" value="1"/>
</dbReference>
<dbReference type="AlphaFoldDB" id="A0A1F6B161"/>
<keyword evidence="6" id="KW-0456">Lyase</keyword>
<dbReference type="InterPro" id="IPR009049">
    <property type="entry name" value="Argininosuccinate_lyase"/>
</dbReference>
<dbReference type="Proteomes" id="UP000176409">
    <property type="component" value="Unassembled WGS sequence"/>
</dbReference>
<evidence type="ECO:0000256" key="1">
    <source>
        <dbReference type="ARBA" id="ARBA00004941"/>
    </source>
</evidence>
<keyword evidence="3" id="KW-0055">Arginine biosynthesis</keyword>
<dbReference type="PRINTS" id="PR00145">
    <property type="entry name" value="ARGSUCLYASE"/>
</dbReference>
<name>A0A1F6B161_9BACT</name>
<dbReference type="GO" id="GO:0004056">
    <property type="term" value="F:argininosuccinate lyase activity"/>
    <property type="evidence" value="ECO:0007669"/>
    <property type="project" value="UniProtKB-UniRule"/>
</dbReference>
<comment type="pathway">
    <text evidence="1">Amino-acid biosynthesis; L-arginine biosynthesis; L-arginine from L-ornithine and carbamoyl phosphate: step 3/3.</text>
</comment>
<dbReference type="InterPro" id="IPR008948">
    <property type="entry name" value="L-Aspartase-like"/>
</dbReference>
<organism evidence="6 7">
    <name type="scientific">Candidatus Gottesmanbacteria bacterium RIFCSPLOWO2_01_FULL_49_10</name>
    <dbReference type="NCBI Taxonomy" id="1798396"/>
    <lineage>
        <taxon>Bacteria</taxon>
        <taxon>Candidatus Gottesmaniibacteriota</taxon>
    </lineage>
</organism>
<gene>
    <name evidence="6" type="ORF">A2973_00165</name>
</gene>
<dbReference type="GO" id="GO:0042450">
    <property type="term" value="P:L-arginine biosynthetic process via ornithine"/>
    <property type="evidence" value="ECO:0007669"/>
    <property type="project" value="UniProtKB-UniRule"/>
</dbReference>
<reference evidence="6 7" key="1">
    <citation type="journal article" date="2016" name="Nat. Commun.">
        <title>Thousands of microbial genomes shed light on interconnected biogeochemical processes in an aquifer system.</title>
        <authorList>
            <person name="Anantharaman K."/>
            <person name="Brown C.T."/>
            <person name="Hug L.A."/>
            <person name="Sharon I."/>
            <person name="Castelle C.J."/>
            <person name="Probst A.J."/>
            <person name="Thomas B.C."/>
            <person name="Singh A."/>
            <person name="Wilkins M.J."/>
            <person name="Karaoz U."/>
            <person name="Brodie E.L."/>
            <person name="Williams K.H."/>
            <person name="Hubbard S.S."/>
            <person name="Banfield J.F."/>
        </authorList>
    </citation>
    <scope>NUCLEOTIDE SEQUENCE [LARGE SCALE GENOMIC DNA]</scope>
</reference>
<feature type="domain" description="ParB-like N-terminal" evidence="5">
    <location>
        <begin position="2"/>
        <end position="86"/>
    </location>
</feature>
<dbReference type="EMBL" id="MFJZ01000010">
    <property type="protein sequence ID" value="OGG30665.1"/>
    <property type="molecule type" value="Genomic_DNA"/>
</dbReference>
<dbReference type="InterPro" id="IPR036086">
    <property type="entry name" value="ParB/Sulfiredoxin_sf"/>
</dbReference>
<dbReference type="SUPFAM" id="SSF110849">
    <property type="entry name" value="ParB/Sulfiredoxin"/>
    <property type="match status" value="1"/>
</dbReference>
<evidence type="ECO:0000313" key="7">
    <source>
        <dbReference type="Proteomes" id="UP000176409"/>
    </source>
</evidence>
<evidence type="ECO:0000313" key="6">
    <source>
        <dbReference type="EMBL" id="OGG30665.1"/>
    </source>
</evidence>
<dbReference type="PANTHER" id="PTHR43814">
    <property type="entry name" value="ARGININOSUCCINATE LYASE"/>
    <property type="match status" value="1"/>
</dbReference>
<dbReference type="InterPro" id="IPR000362">
    <property type="entry name" value="Fumarate_lyase_fam"/>
</dbReference>
<evidence type="ECO:0000256" key="2">
    <source>
        <dbReference type="ARBA" id="ARBA00012338"/>
    </source>
</evidence>
<evidence type="ECO:0000256" key="3">
    <source>
        <dbReference type="ARBA" id="ARBA00022571"/>
    </source>
</evidence>
<dbReference type="InterPro" id="IPR003115">
    <property type="entry name" value="ParB_N"/>
</dbReference>
<dbReference type="Gene3D" id="1.10.275.10">
    <property type="entry name" value="Fumarase/aspartase (N-terminal domain)"/>
    <property type="match status" value="1"/>
</dbReference>
<dbReference type="CDD" id="cd16400">
    <property type="entry name" value="ParB_Srx_like_nuclease"/>
    <property type="match status" value="1"/>
</dbReference>
<dbReference type="PRINTS" id="PR00149">
    <property type="entry name" value="FUMRATELYASE"/>
</dbReference>
<dbReference type="EC" id="4.3.2.1" evidence="2 4"/>
<sequence>MKLTPIHKILIHEGVDATHVEEVKAMMMGAGVFTEPIVVDKQTLIVLDGHHRLQSCKELGATKIPCMLVDYLGNDTITVYPRRKNIPVSKEKVVAMGLSDKTYPVKTTKHVIPHRETGLSIQLSELGIPSDQSESTDVPFWKDAKDATHGSIAVSYAAGEDVILDKQFIAYECEVDLAHVCMLVKTHLISPQMGTSLLEGLRWIQRQHKRGAYALNPALEDVHSNIEQTLISRLGIATGGYLHLGIARNDQVYADTRMWMREHILGMCDMLLVLISGLVEKAALHTKTIMPGYTHLRISQPITFGHWLTAKAYHVIDDIKNILNIFDMVDKCPLGIFEMAGTHLPIDRQYIARLLGFSEATSHSLYTANQRGEQEAKLLHELTILAMHIRRTMNELILFSSHEFQLITLGTAYTTGGTAQPNLTNPDTLEVVRANMARIHAASLETVMIMDSLPSGFNRDTQVTKKILFDSVELMESTLPVVTGILMTIEPNTKRMEELANIHFSTSPDITIQLSVCGKISFREAYQVVKTIIKKGVISSFIELTPQMVNDTAMEVLKKPIVVTQEQINEVATARACVNAHTSFGGPAPGQVKNMIKKIKKQLRILQGNVLHKKQKLSDSHTLLRRTVNKTIKTVK</sequence>
<keyword evidence="3" id="KW-0028">Amino-acid biosynthesis</keyword>
<accession>A0A1F6B161</accession>
<comment type="caution">
    <text evidence="6">The sequence shown here is derived from an EMBL/GenBank/DDBJ whole genome shotgun (WGS) entry which is preliminary data.</text>
</comment>
<dbReference type="SUPFAM" id="SSF48557">
    <property type="entry name" value="L-aspartase-like"/>
    <property type="match status" value="1"/>
</dbReference>
<dbReference type="Pfam" id="PF00206">
    <property type="entry name" value="Lyase_1"/>
    <property type="match status" value="1"/>
</dbReference>
<dbReference type="PANTHER" id="PTHR43814:SF1">
    <property type="entry name" value="ARGININOSUCCINATE LYASE"/>
    <property type="match status" value="1"/>
</dbReference>
<dbReference type="UniPathway" id="UPA00068">
    <property type="reaction ID" value="UER00114"/>
</dbReference>
<dbReference type="Gene3D" id="1.10.40.30">
    <property type="entry name" value="Fumarase/aspartase (C-terminal domain)"/>
    <property type="match status" value="1"/>
</dbReference>
<proteinExistence type="predicted"/>
<dbReference type="InterPro" id="IPR022761">
    <property type="entry name" value="Fumarate_lyase_N"/>
</dbReference>
<dbReference type="CDD" id="cd01359">
    <property type="entry name" value="Argininosuccinate_lyase"/>
    <property type="match status" value="1"/>
</dbReference>